<evidence type="ECO:0000313" key="2">
    <source>
        <dbReference type="Proteomes" id="UP000326837"/>
    </source>
</evidence>
<sequence length="857" mass="87512">MRTSLRQGVLRLSLVGLSGGAWLGIVSTTHAGISYTTAEALYTENFNTLPTTPANGSLGSTPGGWIDDTASPAGGNFSLAGFHLWHPTVVSPEGGANGHQRLRAGSGSSGTGAFYSFGATTSSTERALGMVNSATVTPNGDSAYIALQLVNNTGVTLNSFTLSYNGKQFRSGADSGETLAFAYSTTATDADWFSTATYNSVAALNFTAPVVTATSASVNPANVVPISSTVGFSWAPGTELWLRWSDTQITSKDDDGLAIDDLQFSASTAAGPSLTVNSATTGPALTPSTWANNQAPDALHNYHVLSGHTVTVNGAFPGTELRALSGGVINISAAGNGQAISKITVESGGNLTETVGGAFTLGSAALLADASLASAQGELQTAQDLVFNADAGADVAIGLRLSGAGNIDVNSNGAGSDLIISDASSHTGTIRFNGTGDQVRLVKDKDFGRIDMNSTGENAFIYANTAQVIGGVLTFNQNGKIDHAATGNRIVQPSVINTTDKTVTVDLSKSFPTDERRFILENTLQGSGAINVVGSAADPTNLGSGGTNGTTLNEFELGTQTEPATLANNSFSGVLTASDYVNIELRKNLRGAKIVVNNHAVVDVGHPVVELTKTYEFGEIQVNNGGTLEVGFEASIAGAQIGRHVAELALVNSSGRSGSLTLGDGSTTVMQINGTGAHQYDTITAAGNVSLDGTLKIVVNPSAFTGTNSIYNPTLGDVFPLITLTGTSFAAADFNHSGAVDAADLSVWKTAFGSTNLGDANSDGVTDGSDFLVWQQQFGTTSGISGNFDSLVVEDPLGYMAGSGLAFQLSKTATALNLTVVSASPLAAVPEPASMLLVAATIPLLAAGGRRRSARLA</sequence>
<name>A0A5K7XHZ4_9BACT</name>
<gene>
    <name evidence="1" type="ORF">PLANPX_5680</name>
</gene>
<dbReference type="InterPro" id="IPR018247">
    <property type="entry name" value="EF_Hand_1_Ca_BS"/>
</dbReference>
<accession>A0A5K7XHZ4</accession>
<reference evidence="2" key="1">
    <citation type="submission" date="2019-10" db="EMBL/GenBank/DDBJ databases">
        <title>Lacipirellula parvula gen. nov., sp. nov., representing a lineage of planctomycetes widespread in freshwater anoxic habitats, and description of the family Lacipirellulaceae.</title>
        <authorList>
            <person name="Dedysh S.N."/>
            <person name="Kulichevskaya I.S."/>
            <person name="Beletsky A.V."/>
            <person name="Rakitin A.L."/>
            <person name="Mardanov A.V."/>
            <person name="Ivanova A.A."/>
            <person name="Saltykova V.X."/>
            <person name="Rijpstra W.I.C."/>
            <person name="Sinninghe Damste J.S."/>
            <person name="Ravin N.V."/>
        </authorList>
    </citation>
    <scope>NUCLEOTIDE SEQUENCE [LARGE SCALE GENOMIC DNA]</scope>
    <source>
        <strain evidence="2">PX69</strain>
    </source>
</reference>
<dbReference type="PROSITE" id="PS00018">
    <property type="entry name" value="EF_HAND_1"/>
    <property type="match status" value="1"/>
</dbReference>
<proteinExistence type="predicted"/>
<dbReference type="EMBL" id="AP021861">
    <property type="protein sequence ID" value="BBO36068.1"/>
    <property type="molecule type" value="Genomic_DNA"/>
</dbReference>
<dbReference type="KEGG" id="lpav:PLANPX_5680"/>
<evidence type="ECO:0008006" key="3">
    <source>
        <dbReference type="Google" id="ProtNLM"/>
    </source>
</evidence>
<dbReference type="AlphaFoldDB" id="A0A5K7XHZ4"/>
<organism evidence="1 2">
    <name type="scientific">Lacipirellula parvula</name>
    <dbReference type="NCBI Taxonomy" id="2650471"/>
    <lineage>
        <taxon>Bacteria</taxon>
        <taxon>Pseudomonadati</taxon>
        <taxon>Planctomycetota</taxon>
        <taxon>Planctomycetia</taxon>
        <taxon>Pirellulales</taxon>
        <taxon>Lacipirellulaceae</taxon>
        <taxon>Lacipirellula</taxon>
    </lineage>
</organism>
<evidence type="ECO:0000313" key="1">
    <source>
        <dbReference type="EMBL" id="BBO36068.1"/>
    </source>
</evidence>
<protein>
    <recommendedName>
        <fullName evidence="3">PEP-CTERM protein-sorting domain-containing protein</fullName>
    </recommendedName>
</protein>
<dbReference type="Proteomes" id="UP000326837">
    <property type="component" value="Chromosome"/>
</dbReference>
<keyword evidence="2" id="KW-1185">Reference proteome</keyword>